<evidence type="ECO:0000256" key="4">
    <source>
        <dbReference type="ARBA" id="ARBA00022723"/>
    </source>
</evidence>
<keyword evidence="3" id="KW-0808">Transferase</keyword>
<feature type="region of interest" description="Disordered" evidence="9">
    <location>
        <begin position="89"/>
        <end position="126"/>
    </location>
</feature>
<dbReference type="InterPro" id="IPR039525">
    <property type="entry name" value="RNF126-like_zinc-ribbon"/>
</dbReference>
<evidence type="ECO:0000256" key="5">
    <source>
        <dbReference type="ARBA" id="ARBA00022771"/>
    </source>
</evidence>
<feature type="compositionally biased region" description="Pro residues" evidence="9">
    <location>
        <begin position="58"/>
        <end position="68"/>
    </location>
</feature>
<dbReference type="FunFam" id="3.30.40.10:FF:000022">
    <property type="entry name" value="E3 ubiquitin-protein ligase RING1-like"/>
    <property type="match status" value="1"/>
</dbReference>
<dbReference type="OrthoDB" id="21204at2759"/>
<evidence type="ECO:0000256" key="1">
    <source>
        <dbReference type="ARBA" id="ARBA00000900"/>
    </source>
</evidence>
<dbReference type="CDD" id="cd16667">
    <property type="entry name" value="RING-H2_RNF126-like"/>
    <property type="match status" value="1"/>
</dbReference>
<keyword evidence="12" id="KW-1185">Reference proteome</keyword>
<feature type="compositionally biased region" description="Low complexity" evidence="9">
    <location>
        <begin position="395"/>
        <end position="405"/>
    </location>
</feature>
<dbReference type="AlphaFoldDB" id="A0A0K9NTE4"/>
<evidence type="ECO:0000259" key="10">
    <source>
        <dbReference type="PROSITE" id="PS50089"/>
    </source>
</evidence>
<dbReference type="GO" id="GO:0061630">
    <property type="term" value="F:ubiquitin protein ligase activity"/>
    <property type="evidence" value="ECO:0000318"/>
    <property type="project" value="GO_Central"/>
</dbReference>
<dbReference type="EMBL" id="LFYR01001803">
    <property type="protein sequence ID" value="KMZ59210.1"/>
    <property type="molecule type" value="Genomic_DNA"/>
</dbReference>
<dbReference type="Pfam" id="PF13639">
    <property type="entry name" value="zf-RING_2"/>
    <property type="match status" value="1"/>
</dbReference>
<feature type="region of interest" description="Disordered" evidence="9">
    <location>
        <begin position="55"/>
        <end position="77"/>
    </location>
</feature>
<gene>
    <name evidence="11" type="ORF">ZOSMA_6G01420</name>
</gene>
<proteinExistence type="predicted"/>
<organism evidence="11 12">
    <name type="scientific">Zostera marina</name>
    <name type="common">Eelgrass</name>
    <dbReference type="NCBI Taxonomy" id="29655"/>
    <lineage>
        <taxon>Eukaryota</taxon>
        <taxon>Viridiplantae</taxon>
        <taxon>Streptophyta</taxon>
        <taxon>Embryophyta</taxon>
        <taxon>Tracheophyta</taxon>
        <taxon>Spermatophyta</taxon>
        <taxon>Magnoliopsida</taxon>
        <taxon>Liliopsida</taxon>
        <taxon>Zosteraceae</taxon>
        <taxon>Zostera</taxon>
    </lineage>
</organism>
<dbReference type="InterPro" id="IPR010543">
    <property type="entry name" value="DUF1117"/>
</dbReference>
<dbReference type="EC" id="2.3.2.27" evidence="2"/>
<dbReference type="PANTHER" id="PTHR15710">
    <property type="entry name" value="E3 UBIQUITIN-PROTEIN LIGASE PRAJA"/>
    <property type="match status" value="1"/>
</dbReference>
<evidence type="ECO:0000256" key="2">
    <source>
        <dbReference type="ARBA" id="ARBA00012483"/>
    </source>
</evidence>
<evidence type="ECO:0000256" key="7">
    <source>
        <dbReference type="ARBA" id="ARBA00022833"/>
    </source>
</evidence>
<dbReference type="STRING" id="29655.A0A0K9NTE4"/>
<evidence type="ECO:0000256" key="6">
    <source>
        <dbReference type="ARBA" id="ARBA00022786"/>
    </source>
</evidence>
<evidence type="ECO:0000256" key="8">
    <source>
        <dbReference type="PROSITE-ProRule" id="PRU00175"/>
    </source>
</evidence>
<comment type="catalytic activity">
    <reaction evidence="1">
        <text>S-ubiquitinyl-[E2 ubiquitin-conjugating enzyme]-L-cysteine + [acceptor protein]-L-lysine = [E2 ubiquitin-conjugating enzyme]-L-cysteine + N(6)-ubiquitinyl-[acceptor protein]-L-lysine.</text>
        <dbReference type="EC" id="2.3.2.27"/>
    </reaction>
</comment>
<dbReference type="Gene3D" id="3.30.40.10">
    <property type="entry name" value="Zinc/RING finger domain, C3HC4 (zinc finger)"/>
    <property type="match status" value="1"/>
</dbReference>
<keyword evidence="7" id="KW-0862">Zinc</keyword>
<evidence type="ECO:0000313" key="11">
    <source>
        <dbReference type="EMBL" id="KMZ59210.1"/>
    </source>
</evidence>
<feature type="region of interest" description="Disordered" evidence="9">
    <location>
        <begin position="283"/>
        <end position="307"/>
    </location>
</feature>
<dbReference type="OMA" id="LAMESHC"/>
<comment type="caution">
    <text evidence="11">The sequence shown here is derived from an EMBL/GenBank/DDBJ whole genome shotgun (WGS) entry which is preliminary data.</text>
</comment>
<dbReference type="PROSITE" id="PS50089">
    <property type="entry name" value="ZF_RING_2"/>
    <property type="match status" value="1"/>
</dbReference>
<feature type="domain" description="RING-type" evidence="10">
    <location>
        <begin position="229"/>
        <end position="270"/>
    </location>
</feature>
<accession>A0A0K9NTE4</accession>
<dbReference type="InterPro" id="IPR001841">
    <property type="entry name" value="Znf_RING"/>
</dbReference>
<evidence type="ECO:0000256" key="9">
    <source>
        <dbReference type="SAM" id="MobiDB-lite"/>
    </source>
</evidence>
<dbReference type="InterPro" id="IPR013083">
    <property type="entry name" value="Znf_RING/FYVE/PHD"/>
</dbReference>
<feature type="compositionally biased region" description="Basic and acidic residues" evidence="9">
    <location>
        <begin position="283"/>
        <end position="294"/>
    </location>
</feature>
<dbReference type="Pfam" id="PF14369">
    <property type="entry name" value="Zn_ribbon_19"/>
    <property type="match status" value="1"/>
</dbReference>
<evidence type="ECO:0000256" key="3">
    <source>
        <dbReference type="ARBA" id="ARBA00022679"/>
    </source>
</evidence>
<feature type="compositionally biased region" description="Polar residues" evidence="9">
    <location>
        <begin position="406"/>
        <end position="415"/>
    </location>
</feature>
<dbReference type="PANTHER" id="PTHR15710:SF217">
    <property type="entry name" value="E3 UBIQUITIN-PROTEIN LIGASE RDUF2"/>
    <property type="match status" value="1"/>
</dbReference>
<evidence type="ECO:0000313" key="12">
    <source>
        <dbReference type="Proteomes" id="UP000036987"/>
    </source>
</evidence>
<keyword evidence="6" id="KW-0833">Ubl conjugation pathway</keyword>
<dbReference type="GO" id="GO:0008270">
    <property type="term" value="F:zinc ion binding"/>
    <property type="evidence" value="ECO:0007669"/>
    <property type="project" value="UniProtKB-KW"/>
</dbReference>
<dbReference type="Proteomes" id="UP000036987">
    <property type="component" value="Unassembled WGS sequence"/>
</dbReference>
<feature type="region of interest" description="Disordered" evidence="9">
    <location>
        <begin position="391"/>
        <end position="448"/>
    </location>
</feature>
<feature type="compositionally biased region" description="Low complexity" evidence="9">
    <location>
        <begin position="416"/>
        <end position="434"/>
    </location>
</feature>
<reference evidence="12" key="1">
    <citation type="journal article" date="2016" name="Nature">
        <title>The genome of the seagrass Zostera marina reveals angiosperm adaptation to the sea.</title>
        <authorList>
            <person name="Olsen J.L."/>
            <person name="Rouze P."/>
            <person name="Verhelst B."/>
            <person name="Lin Y.-C."/>
            <person name="Bayer T."/>
            <person name="Collen J."/>
            <person name="Dattolo E."/>
            <person name="De Paoli E."/>
            <person name="Dittami S."/>
            <person name="Maumus F."/>
            <person name="Michel G."/>
            <person name="Kersting A."/>
            <person name="Lauritano C."/>
            <person name="Lohaus R."/>
            <person name="Toepel M."/>
            <person name="Tonon T."/>
            <person name="Vanneste K."/>
            <person name="Amirebrahimi M."/>
            <person name="Brakel J."/>
            <person name="Bostroem C."/>
            <person name="Chovatia M."/>
            <person name="Grimwood J."/>
            <person name="Jenkins J.W."/>
            <person name="Jueterbock A."/>
            <person name="Mraz A."/>
            <person name="Stam W.T."/>
            <person name="Tice H."/>
            <person name="Bornberg-Bauer E."/>
            <person name="Green P.J."/>
            <person name="Pearson G.A."/>
            <person name="Procaccini G."/>
            <person name="Duarte C.M."/>
            <person name="Schmutz J."/>
            <person name="Reusch T.B.H."/>
            <person name="Van de Peer Y."/>
        </authorList>
    </citation>
    <scope>NUCLEOTIDE SEQUENCE [LARGE SCALE GENOMIC DNA]</scope>
    <source>
        <strain evidence="12">cv. Finnish</strain>
    </source>
</reference>
<keyword evidence="5 8" id="KW-0863">Zinc-finger</keyword>
<sequence>MDSSPMPIVRDPGSYWCYRCRRLVTISSSPNSIVCPDCNSGFLEQAETPPILSLNLPPTLPPSPPLPSLPNSEPTRTRRFPTTVMWVETSQSRTSGGTGGRHNHNLLSSSNRRSRRTGSVGDRSPVNPVIVFRSPVDAPAGGVDGERQIGNFELYYDDGTGSGLRPLSASMSDFLMGSGFDRLLDQLAQIELNGIGGRSLEHPHASKEAVESMPTIEIVADHIAFDSPCAVCMELFVVGAEAREMPCKHFYHQECILPWLSMRNSCPVCRYEMPIDVRGGREEVAPESDSHNNEENVNANTTVGGGRGGQEEVVGLTIWRLPGGGFAVGRFSGGRRSGEREMPVVYTEMDGGFNNSGVPRRISWNLRSSRSRDSSGIGYAVRTMLTFFGRHSHRSSSSSSSSSSSTRVNNSPTAISSSSSSMFRRSWSSSFFARRSSRRSRRSSNNGD</sequence>
<dbReference type="SUPFAM" id="SSF57850">
    <property type="entry name" value="RING/U-box"/>
    <property type="match status" value="1"/>
</dbReference>
<dbReference type="Pfam" id="PF06547">
    <property type="entry name" value="DUF1117"/>
    <property type="match status" value="1"/>
</dbReference>
<dbReference type="SMART" id="SM00184">
    <property type="entry name" value="RING"/>
    <property type="match status" value="1"/>
</dbReference>
<keyword evidence="4" id="KW-0479">Metal-binding</keyword>
<dbReference type="GO" id="GO:0016567">
    <property type="term" value="P:protein ubiquitination"/>
    <property type="evidence" value="ECO:0000318"/>
    <property type="project" value="GO_Central"/>
</dbReference>
<dbReference type="GO" id="GO:0005737">
    <property type="term" value="C:cytoplasm"/>
    <property type="evidence" value="ECO:0000318"/>
    <property type="project" value="GO_Central"/>
</dbReference>
<name>A0A0K9NTE4_ZOSMR</name>
<protein>
    <recommendedName>
        <fullName evidence="2">RING-type E3 ubiquitin transferase</fullName>
        <ecNumber evidence="2">2.3.2.27</ecNumber>
    </recommendedName>
</protein>